<dbReference type="Pfam" id="PF05593">
    <property type="entry name" value="RHS_repeat"/>
    <property type="match status" value="1"/>
</dbReference>
<dbReference type="PATRIC" id="fig|1348663.4.peg.7470"/>
<sequence>MTLLTAPSVEAMAANRDRGKDWKPKAQLSDTKPVKGTDLVPAKPNKPEFPVPKDWRSTAAGTPPSGSAEVTVGAGSAEAKDAAAATGGAAPAAGGRGLVKAGSLPVAVAAADSVAAHKVKVEVADQAKAKAAGAVGPIVALTDSAAAAGSAGRKVTVDIDLNAWSGPLWADRARLVALPACALTTPDKPECRTQTRIESKVDTSSSRLSADVTLPIGNAAPMVLATLSDSSGPTGSYAATSLSTSAAWGAGSNMGNFTYSYPIQMPAGIAGAAPSVALSYDSSAVDGKTSASNSQSSWLGDGWSYEPGFIERSYKSCSKDGIDGSGDLCWGGQNASMSLAGHSGALVRDDDTGVWHLQGDDGTKLELLTGAPNGLYNGEYWKVTVADGTQYWFGQNHLPGGDNADPASNSAWSEPVYSPNSGDPCYNSGTGKGSWCSMGWRWNLDYVVDTHQNLISYSYATETNKYSRGAGQNSGNGTLTSYVRGGTLSQISYGQRLPEQVAAHGTLKPAAKAIFTTFERCLPEDKTFACDPSQRTSANATKWPDVPLDQLCDTSCTNSGPSFFSTKRLTGISTQVLVATDYRTVDTWDLTHIFKDPGDTTRAALWLASIKRTGTNGQEKAELPLVSFTPVELDNRVDGLVPAQPAFRRPRMQQITTETGGKILVYYSSPECSRVKNHMPSSEDGNTMACQPVHWYLPGSSSPDPVNDWFNKYLVTSVAESDAVTGWAMTKTTAYTYNGGAAWHRNDSEWTDPKTRTWDSFRGYQSVDAFLGSGNTGEAPKTQQRVTYLRGMDGDVLANGTQRSVSVTTPLGGSVTDSDWLAGSPITTEVYDRAGGQVVSVSGTTSSGQRATATHKQSGGMPDLVARYPADQVTTVAKSKLADGSWRTTTKTATSDPAHANRELQVDDKGDGTAATPEICTTTKYATSSNSALVALVSEKKSVAGPCGTTATSSNTVSNTRTLYDSKPFGQAGTLAEATGAQTLDHYNDAGNPVYIHTATTAFDVYGRPVSNTESDGSTYDTDGNQLTGRNPAATAATTTTTYTPATGAIPTKVTSTGAMGSGWTSTATQDPGRNLPLASTDLNGRTTTEQYDGLGRLTAVWIPGRATSLSPNYKFSYAVNGVSGPSVVTSQSHNETASDLYQTKTDLYDGLGRLRQTQTTPLTTIPGRYVTDTQYDSHGWVTKASAPYYNPDSSPNGTVVVPKVDSEVLAQTWSTYDGMGRVTKSDFRSNAQTQWSTITAYPGADRVDVTPPQGGTPTSTFTDARGRTTALWQYRGSAVTGRAADADVTTYAFTPSGQPTSRTDSQGNTWTYGYDLRGRQTSVTDPDTGTTRTAYDVNSRVASTTDAKGSVLAYSYDLLGRKTGIYAGSVAPANQLAGWTYDTVAGAKGKPASSTRYVGGTTGNAYTQTVTAYDTNYRPTGSSVTIPANEGALAGTYTTTNAYTPITGLLDHTNLPAMGGLPAEEVDYLYSDTGLLLGSAGLSTLAQSVQYDGLGRTLQTTLGDFGTQVSSTPIYDPATGRVVKSTLERQVGPKELDVTTYTYNQAGRITSVSDIQNASATDTQCFTYDYLGRLTNAWTDTAGTTTKASPSVPGIGGCVNATGPAMTGTPAKPSVGGPSPYWQTYDYDPSGNRKSLVQHDVTGNTAKDITTTQTFGAPKSVNTPTTAPNTGGGTGGPHGLQNASTKSASGTVATSYQYDAIGHTTSITETSGTTALTWNGEDKLESVTKTGEAKGTSYLYDADGNQLIRRNPGKTTLNLGSDELTLDTATGSMSDVRYYSAPGGLTITRVTGPTGGGTLVYQASDPHGTSSVQINTDAGQSVTRRPVDPFGNPRGAQPAPGAWSGDKGFVGGTLDTATGLTNLGAREYDPVHGRFINPDPLIDAANPQQWNGYAYSNNDPVNSSDPSGLMTNAYSGSVWNLDSEPVYQSETPATTDSNGNGSGGNTGNGRNTKKCGGGWSGFTCHISNGAKRVQNFTTDHPVVRAVVVMAVEIGAGAMCYTSGIAGAVATGGASAVAAAVGCAAAVGALGAGLNNMLDGNADHSVGGLLKDELTGAAIAVTAETGLALAAPVLKKAGGEALEKVGGWLSGNGGGCKNSFPAGTMVLLADGTTKPIDQLTTDDTVTATDPATRTTHPEPVTATIIGHNDTEFTELTLTAQAQTTNIVSTQHHPYWDITTNRWMDAGDLKPGDQVLSTDDTTATIEAVRTYRTGPQTAYNLTVADLHTYYVLAGKSPVLVHNCNVPSTRGEPGGRAADVVVDPAPAAWSQAERLEQVSQRVPQFALFASSAKTRSRTYVGALNTRTGDTVLASSGCGYCAEGNALLALGGNADEVIFTHAYTLGRDSSGAWSAIVKPVCVRCQVDYPSRGNFVPGITAEPGGPWR</sequence>
<dbReference type="InterPro" id="IPR006530">
    <property type="entry name" value="YD"/>
</dbReference>
<evidence type="ECO:0000313" key="4">
    <source>
        <dbReference type="EMBL" id="KDN80516.1"/>
    </source>
</evidence>
<dbReference type="InterPro" id="IPR031325">
    <property type="entry name" value="RHS_repeat"/>
</dbReference>
<feature type="region of interest" description="Disordered" evidence="2">
    <location>
        <begin position="1929"/>
        <end position="1953"/>
    </location>
</feature>
<dbReference type="Pfam" id="PF07591">
    <property type="entry name" value="PT-HINT"/>
    <property type="match status" value="1"/>
</dbReference>
<protein>
    <recommendedName>
        <fullName evidence="3">Teneurin-like YD-shell domain-containing protein</fullName>
    </recommendedName>
</protein>
<feature type="domain" description="Teneurin-like YD-shell" evidence="3">
    <location>
        <begin position="1815"/>
        <end position="1902"/>
    </location>
</feature>
<comment type="caution">
    <text evidence="4">The sequence shown here is derived from an EMBL/GenBank/DDBJ whole genome shotgun (WGS) entry which is preliminary data.</text>
</comment>
<feature type="region of interest" description="Disordered" evidence="2">
    <location>
        <begin position="1245"/>
        <end position="1264"/>
    </location>
</feature>
<dbReference type="PANTHER" id="PTHR32305:SF17">
    <property type="entry name" value="TRNA NUCLEASE WAPA"/>
    <property type="match status" value="1"/>
</dbReference>
<dbReference type="InterPro" id="IPR050708">
    <property type="entry name" value="T6SS_VgrG/RHS"/>
</dbReference>
<dbReference type="RefSeq" id="WP_157032495.1">
    <property type="nucleotide sequence ID" value="NZ_KK853998.1"/>
</dbReference>
<evidence type="ECO:0000256" key="1">
    <source>
        <dbReference type="ARBA" id="ARBA00022737"/>
    </source>
</evidence>
<feature type="region of interest" description="Disordered" evidence="2">
    <location>
        <begin position="1054"/>
        <end position="1087"/>
    </location>
</feature>
<dbReference type="NCBIfam" id="TIGR01643">
    <property type="entry name" value="YD_repeat_2x"/>
    <property type="match status" value="2"/>
</dbReference>
<feature type="region of interest" description="Disordered" evidence="2">
    <location>
        <begin position="1"/>
        <end position="74"/>
    </location>
</feature>
<organism evidence="4 5">
    <name type="scientific">Kitasatospora cheerisanensis KCTC 2395</name>
    <dbReference type="NCBI Taxonomy" id="1348663"/>
    <lineage>
        <taxon>Bacteria</taxon>
        <taxon>Bacillati</taxon>
        <taxon>Actinomycetota</taxon>
        <taxon>Actinomycetes</taxon>
        <taxon>Kitasatosporales</taxon>
        <taxon>Streptomycetaceae</taxon>
        <taxon>Kitasatospora</taxon>
    </lineage>
</organism>
<dbReference type="CDD" id="cd00081">
    <property type="entry name" value="Hint"/>
    <property type="match status" value="1"/>
</dbReference>
<dbReference type="NCBIfam" id="TIGR01443">
    <property type="entry name" value="intein_Cterm"/>
    <property type="match status" value="1"/>
</dbReference>
<dbReference type="Pfam" id="PF25023">
    <property type="entry name" value="TEN_YD-shell"/>
    <property type="match status" value="1"/>
</dbReference>
<feature type="compositionally biased region" description="Polar residues" evidence="2">
    <location>
        <begin position="1254"/>
        <end position="1263"/>
    </location>
</feature>
<feature type="region of interest" description="Disordered" evidence="2">
    <location>
        <begin position="1012"/>
        <end position="1037"/>
    </location>
</feature>
<dbReference type="InterPro" id="IPR022385">
    <property type="entry name" value="Rhs_assc_core"/>
</dbReference>
<gene>
    <name evidence="4" type="ORF">KCH_77500</name>
</gene>
<feature type="compositionally biased region" description="Basic and acidic residues" evidence="2">
    <location>
        <begin position="15"/>
        <end position="24"/>
    </location>
</feature>
<dbReference type="Gene3D" id="2.170.16.10">
    <property type="entry name" value="Hedgehog/Intein (Hint) domain"/>
    <property type="match status" value="1"/>
</dbReference>
<dbReference type="Proteomes" id="UP000027178">
    <property type="component" value="Unassembled WGS sequence"/>
</dbReference>
<evidence type="ECO:0000256" key="2">
    <source>
        <dbReference type="SAM" id="MobiDB-lite"/>
    </source>
</evidence>
<reference evidence="4 5" key="1">
    <citation type="submission" date="2014-05" db="EMBL/GenBank/DDBJ databases">
        <title>Draft Genome Sequence of Kitasatospora cheerisanensis KCTC 2395.</title>
        <authorList>
            <person name="Nam D.H."/>
        </authorList>
    </citation>
    <scope>NUCLEOTIDE SEQUENCE [LARGE SCALE GENOMIC DNA]</scope>
    <source>
        <strain evidence="4 5">KCTC 2395</strain>
    </source>
</reference>
<evidence type="ECO:0000313" key="5">
    <source>
        <dbReference type="Proteomes" id="UP000027178"/>
    </source>
</evidence>
<feature type="compositionally biased region" description="Polar residues" evidence="2">
    <location>
        <begin position="1012"/>
        <end position="1029"/>
    </location>
</feature>
<dbReference type="InterPro" id="IPR030934">
    <property type="entry name" value="Intein_C"/>
</dbReference>
<evidence type="ECO:0000259" key="3">
    <source>
        <dbReference type="Pfam" id="PF25023"/>
    </source>
</evidence>
<accession>A0A066YR02</accession>
<dbReference type="PANTHER" id="PTHR32305">
    <property type="match status" value="1"/>
</dbReference>
<name>A0A066YR02_9ACTN</name>
<dbReference type="Gene3D" id="2.180.10.10">
    <property type="entry name" value="RHS repeat-associated core"/>
    <property type="match status" value="2"/>
</dbReference>
<proteinExistence type="predicted"/>
<feature type="compositionally biased region" description="Polar residues" evidence="2">
    <location>
        <begin position="1054"/>
        <end position="1072"/>
    </location>
</feature>
<dbReference type="EMBL" id="JNBY01000174">
    <property type="protein sequence ID" value="KDN80516.1"/>
    <property type="molecule type" value="Genomic_DNA"/>
</dbReference>
<dbReference type="HOGENOM" id="CLU_000662_1_0_11"/>
<dbReference type="InterPro" id="IPR056823">
    <property type="entry name" value="TEN-like_YD-shell"/>
</dbReference>
<keyword evidence="5" id="KW-1185">Reference proteome</keyword>
<dbReference type="SUPFAM" id="SSF51294">
    <property type="entry name" value="Hedgehog/intein (Hint) domain"/>
    <property type="match status" value="1"/>
</dbReference>
<dbReference type="OrthoDB" id="291011at2"/>
<dbReference type="NCBIfam" id="TIGR03696">
    <property type="entry name" value="Rhs_assc_core"/>
    <property type="match status" value="1"/>
</dbReference>
<dbReference type="eggNOG" id="COG3209">
    <property type="taxonomic scope" value="Bacteria"/>
</dbReference>
<feature type="region of interest" description="Disordered" evidence="2">
    <location>
        <begin position="1650"/>
        <end position="1688"/>
    </location>
</feature>
<keyword evidence="1" id="KW-0677">Repeat</keyword>
<dbReference type="InterPro" id="IPR036844">
    <property type="entry name" value="Hint_dom_sf"/>
</dbReference>
<dbReference type="PROSITE" id="PS50818">
    <property type="entry name" value="INTEIN_C_TER"/>
    <property type="match status" value="1"/>
</dbReference>
<feature type="region of interest" description="Disordered" evidence="2">
    <location>
        <begin position="843"/>
        <end position="863"/>
    </location>
</feature>